<comment type="caution">
    <text evidence="3">The sequence shown here is derived from an EMBL/GenBank/DDBJ whole genome shotgun (WGS) entry which is preliminary data.</text>
</comment>
<dbReference type="Proteomes" id="UP000216001">
    <property type="component" value="Unassembled WGS sequence"/>
</dbReference>
<keyword evidence="1" id="KW-0812">Transmembrane</keyword>
<dbReference type="InterPro" id="IPR001173">
    <property type="entry name" value="Glyco_trans_2-like"/>
</dbReference>
<keyword evidence="1" id="KW-1133">Transmembrane helix</keyword>
<dbReference type="Gene3D" id="3.90.550.10">
    <property type="entry name" value="Spore Coat Polysaccharide Biosynthesis Protein SpsA, Chain A"/>
    <property type="match status" value="1"/>
</dbReference>
<organism evidence="3 4">
    <name type="scientific">Providencia rettgeri</name>
    <dbReference type="NCBI Taxonomy" id="587"/>
    <lineage>
        <taxon>Bacteria</taxon>
        <taxon>Pseudomonadati</taxon>
        <taxon>Pseudomonadota</taxon>
        <taxon>Gammaproteobacteria</taxon>
        <taxon>Enterobacterales</taxon>
        <taxon>Morganellaceae</taxon>
        <taxon>Providencia</taxon>
    </lineage>
</organism>
<keyword evidence="1" id="KW-0472">Membrane</keyword>
<dbReference type="PANTHER" id="PTHR43685:SF2">
    <property type="entry name" value="GLYCOSYLTRANSFERASE 2-LIKE DOMAIN-CONTAINING PROTEIN"/>
    <property type="match status" value="1"/>
</dbReference>
<evidence type="ECO:0000259" key="2">
    <source>
        <dbReference type="Pfam" id="PF00535"/>
    </source>
</evidence>
<feature type="transmembrane region" description="Helical" evidence="1">
    <location>
        <begin position="284"/>
        <end position="304"/>
    </location>
</feature>
<evidence type="ECO:0000313" key="4">
    <source>
        <dbReference type="Proteomes" id="UP000216001"/>
    </source>
</evidence>
<sequence length="323" mass="37695">MNNVQKYEKKFFLDVIITTRNSSSYIHNALNALCSQTNKNFNVIIIDDASQDNVELKTIVNRYSSLLNIHLICLDIKSNASRTRNLGLDFSKNNYISFHDADDIWFNNKVEVIYKSIENIPPEQPCIIFHPVLHINEKDVYNTTENSSYAKKYSFNKNIIDYLINNNGVIQTSAITITKSTSELIKFNENLQRHQDVQYCIDAYIKKIPFIFIDKILSFWVILSENPSVIKKGATSDFCFNWLKYNDMNFTFFNRINYIGKTLLPISYKENKLIDSVIKVKNNFNLATVFFSFLILIKSLLNVYMKRIRKILKLEHSNAKNNN</sequence>
<dbReference type="RefSeq" id="WP_094962067.1">
    <property type="nucleotide sequence ID" value="NZ_JANGWI010000032.1"/>
</dbReference>
<dbReference type="EMBL" id="NOWC01000018">
    <property type="protein sequence ID" value="OZS73830.1"/>
    <property type="molecule type" value="Genomic_DNA"/>
</dbReference>
<dbReference type="CDD" id="cd00761">
    <property type="entry name" value="Glyco_tranf_GTA_type"/>
    <property type="match status" value="1"/>
</dbReference>
<dbReference type="Pfam" id="PF00535">
    <property type="entry name" value="Glycos_transf_2"/>
    <property type="match status" value="1"/>
</dbReference>
<evidence type="ECO:0000256" key="1">
    <source>
        <dbReference type="SAM" id="Phobius"/>
    </source>
</evidence>
<feature type="domain" description="Glycosyltransferase 2-like" evidence="2">
    <location>
        <begin position="15"/>
        <end position="128"/>
    </location>
</feature>
<name>A0A264VR42_PRORE</name>
<dbReference type="AlphaFoldDB" id="A0A264VR42"/>
<evidence type="ECO:0000313" key="3">
    <source>
        <dbReference type="EMBL" id="OZS73830.1"/>
    </source>
</evidence>
<dbReference type="SUPFAM" id="SSF53448">
    <property type="entry name" value="Nucleotide-diphospho-sugar transferases"/>
    <property type="match status" value="1"/>
</dbReference>
<protein>
    <recommendedName>
        <fullName evidence="2">Glycosyltransferase 2-like domain-containing protein</fullName>
    </recommendedName>
</protein>
<dbReference type="InterPro" id="IPR050834">
    <property type="entry name" value="Glycosyltransf_2"/>
</dbReference>
<dbReference type="InterPro" id="IPR029044">
    <property type="entry name" value="Nucleotide-diphossugar_trans"/>
</dbReference>
<reference evidence="3 4" key="1">
    <citation type="submission" date="2017-07" db="EMBL/GenBank/DDBJ databases">
        <title>blaIMP-27 on transferable plasmids in Proteus mirabilis and Providencia rettgeri.</title>
        <authorList>
            <person name="Potter R."/>
        </authorList>
    </citation>
    <scope>NUCLEOTIDE SEQUENCE [LARGE SCALE GENOMIC DNA]</scope>
    <source>
        <strain evidence="3 4">PR1</strain>
    </source>
</reference>
<gene>
    <name evidence="3" type="ORF">CHI95_15065</name>
</gene>
<dbReference type="PANTHER" id="PTHR43685">
    <property type="entry name" value="GLYCOSYLTRANSFERASE"/>
    <property type="match status" value="1"/>
</dbReference>
<proteinExistence type="predicted"/>
<accession>A0A264VR42</accession>